<evidence type="ECO:0000256" key="1">
    <source>
        <dbReference type="ARBA" id="ARBA00001968"/>
    </source>
</evidence>
<dbReference type="PROSITE" id="PS50950">
    <property type="entry name" value="ZF_THAP"/>
    <property type="match status" value="1"/>
</dbReference>
<accession>A0AA47NWX7</accession>
<sequence>MSFAERDERTIMSCCAVGCTNRFNKFNKTRKFYRIPSTRTPLKANRRRRWLQAIRRSDWNEQMIKNATICSDHFISVFNQSILMKLRLGLSNKDIAFRFNVTQCDISKILRSWLPVLSQTLKPLIKWPSKHAILKNMPNCTQALQEQLHLCPQVGVGRVSDKQITAESGFYDLLEVNDEILADRGFTIRDELALCGATLRIPHFTRGKKQLSAQEVETSRRLSNVRIHIERIIGRWKTF</sequence>
<keyword evidence="9" id="KW-1185">Reference proteome</keyword>
<comment type="cofactor">
    <cofactor evidence="1">
        <name>a divalent metal cation</name>
        <dbReference type="ChEBI" id="CHEBI:60240"/>
    </cofactor>
</comment>
<organism evidence="8 9">
    <name type="scientific">Merluccius polli</name>
    <name type="common">Benguela hake</name>
    <name type="synonym">Merluccius cadenati</name>
    <dbReference type="NCBI Taxonomy" id="89951"/>
    <lineage>
        <taxon>Eukaryota</taxon>
        <taxon>Metazoa</taxon>
        <taxon>Chordata</taxon>
        <taxon>Craniata</taxon>
        <taxon>Vertebrata</taxon>
        <taxon>Euteleostomi</taxon>
        <taxon>Actinopterygii</taxon>
        <taxon>Neopterygii</taxon>
        <taxon>Teleostei</taxon>
        <taxon>Neoteleostei</taxon>
        <taxon>Acanthomorphata</taxon>
        <taxon>Zeiogadaria</taxon>
        <taxon>Gadariae</taxon>
        <taxon>Gadiformes</taxon>
        <taxon>Gadoidei</taxon>
        <taxon>Merlucciidae</taxon>
        <taxon>Merluccius</taxon>
    </lineage>
</organism>
<name>A0AA47NWX7_MERPO</name>
<keyword evidence="4" id="KW-0862">Zinc</keyword>
<dbReference type="Pfam" id="PF13359">
    <property type="entry name" value="DDE_Tnp_4"/>
    <property type="match status" value="1"/>
</dbReference>
<dbReference type="InterPro" id="IPR006612">
    <property type="entry name" value="THAP_Znf"/>
</dbReference>
<evidence type="ECO:0000256" key="3">
    <source>
        <dbReference type="ARBA" id="ARBA00022771"/>
    </source>
</evidence>
<evidence type="ECO:0000256" key="5">
    <source>
        <dbReference type="ARBA" id="ARBA00023125"/>
    </source>
</evidence>
<feature type="domain" description="THAP-type" evidence="7">
    <location>
        <begin position="12"/>
        <end position="97"/>
    </location>
</feature>
<protein>
    <submittedName>
        <fullName evidence="8">THAP domain-containing protein 1</fullName>
    </submittedName>
</protein>
<dbReference type="AlphaFoldDB" id="A0AA47NWX7"/>
<gene>
    <name evidence="8" type="primary">thap1_1</name>
    <name evidence="8" type="ORF">N1851_023116</name>
</gene>
<dbReference type="GO" id="GO:0008270">
    <property type="term" value="F:zinc ion binding"/>
    <property type="evidence" value="ECO:0007669"/>
    <property type="project" value="UniProtKB-KW"/>
</dbReference>
<dbReference type="GO" id="GO:0003677">
    <property type="term" value="F:DNA binding"/>
    <property type="evidence" value="ECO:0007669"/>
    <property type="project" value="UniProtKB-UniRule"/>
</dbReference>
<evidence type="ECO:0000313" key="9">
    <source>
        <dbReference type="Proteomes" id="UP001174136"/>
    </source>
</evidence>
<keyword evidence="2" id="KW-0479">Metal-binding</keyword>
<dbReference type="PANTHER" id="PTHR23080:SF143">
    <property type="entry name" value="SI:DKEY-56D12.4"/>
    <property type="match status" value="1"/>
</dbReference>
<dbReference type="SMART" id="SM00980">
    <property type="entry name" value="THAP"/>
    <property type="match status" value="1"/>
</dbReference>
<dbReference type="Pfam" id="PF05485">
    <property type="entry name" value="THAP"/>
    <property type="match status" value="1"/>
</dbReference>
<evidence type="ECO:0000259" key="7">
    <source>
        <dbReference type="PROSITE" id="PS50950"/>
    </source>
</evidence>
<proteinExistence type="predicted"/>
<dbReference type="InterPro" id="IPR027806">
    <property type="entry name" value="HARBI1_dom"/>
</dbReference>
<evidence type="ECO:0000256" key="6">
    <source>
        <dbReference type="PROSITE-ProRule" id="PRU00309"/>
    </source>
</evidence>
<dbReference type="Pfam" id="PF13613">
    <property type="entry name" value="HTH_Tnp_4"/>
    <property type="match status" value="1"/>
</dbReference>
<dbReference type="InterPro" id="IPR027805">
    <property type="entry name" value="Transposase_HTH_dom"/>
</dbReference>
<reference evidence="8" key="1">
    <citation type="journal article" date="2023" name="Front. Mar. Sci.">
        <title>A new Merluccius polli reference genome to investigate the effects of global change in West African waters.</title>
        <authorList>
            <person name="Mateo J.L."/>
            <person name="Blanco-Fernandez C."/>
            <person name="Garcia-Vazquez E."/>
            <person name="Machado-Schiaffino G."/>
        </authorList>
    </citation>
    <scope>NUCLEOTIDE SEQUENCE</scope>
    <source>
        <strain evidence="8">C29</strain>
        <tissue evidence="8">Fin</tissue>
    </source>
</reference>
<comment type="caution">
    <text evidence="8">The sequence shown here is derived from an EMBL/GenBank/DDBJ whole genome shotgun (WGS) entry which is preliminary data.</text>
</comment>
<keyword evidence="5 6" id="KW-0238">DNA-binding</keyword>
<dbReference type="PANTHER" id="PTHR23080">
    <property type="entry name" value="THAP DOMAIN PROTEIN"/>
    <property type="match status" value="1"/>
</dbReference>
<dbReference type="SUPFAM" id="SSF57716">
    <property type="entry name" value="Glucocorticoid receptor-like (DNA-binding domain)"/>
    <property type="match status" value="1"/>
</dbReference>
<evidence type="ECO:0000256" key="2">
    <source>
        <dbReference type="ARBA" id="ARBA00022723"/>
    </source>
</evidence>
<evidence type="ECO:0000313" key="8">
    <source>
        <dbReference type="EMBL" id="KAK0139953.1"/>
    </source>
</evidence>
<dbReference type="Proteomes" id="UP001174136">
    <property type="component" value="Unassembled WGS sequence"/>
</dbReference>
<dbReference type="EMBL" id="JAOPHQ010004277">
    <property type="protein sequence ID" value="KAK0139953.1"/>
    <property type="molecule type" value="Genomic_DNA"/>
</dbReference>
<evidence type="ECO:0000256" key="4">
    <source>
        <dbReference type="ARBA" id="ARBA00022833"/>
    </source>
</evidence>
<keyword evidence="3 6" id="KW-0863">Zinc-finger</keyword>